<dbReference type="PATRIC" id="fig|1246995.3.peg.2525"/>
<keyword evidence="1" id="KW-0812">Transmembrane</keyword>
<dbReference type="RefSeq" id="WP_023360831.1">
    <property type="nucleotide sequence ID" value="NC_022657.1"/>
</dbReference>
<organism evidence="2 3">
    <name type="scientific">Actinoplanes friuliensis DSM 7358</name>
    <dbReference type="NCBI Taxonomy" id="1246995"/>
    <lineage>
        <taxon>Bacteria</taxon>
        <taxon>Bacillati</taxon>
        <taxon>Actinomycetota</taxon>
        <taxon>Actinomycetes</taxon>
        <taxon>Micromonosporales</taxon>
        <taxon>Micromonosporaceae</taxon>
        <taxon>Actinoplanes</taxon>
    </lineage>
</organism>
<gene>
    <name evidence="2" type="ORF">AFR_12430</name>
</gene>
<keyword evidence="1" id="KW-1133">Transmembrane helix</keyword>
<dbReference type="AlphaFoldDB" id="U5VVD8"/>
<sequence>MTTVEPTPNHPRPRVLIALAVLTMAALFGVVPFARFEADTTPATTDRTGWYDIARESIRIAMDGGWIAQGELSYPRGAARRLPTEILLHGSGLSGQNTEAAQQLRPILLDGNQGGSRLLTGSTEKLY</sequence>
<reference evidence="2 3" key="1">
    <citation type="journal article" date="2014" name="J. Biotechnol.">
        <title>Complete genome sequence of the actinobacterium Actinoplanes friuliensis HAG 010964, producer of the lipopeptide antibiotic friulimycin.</title>
        <authorList>
            <person name="Ruckert C."/>
            <person name="Szczepanowski R."/>
            <person name="Albersmeier A."/>
            <person name="Goesmann A."/>
            <person name="Fischer N."/>
            <person name="Steinkamper A."/>
            <person name="Puhler A."/>
            <person name="Biener R."/>
            <person name="Schwartz D."/>
            <person name="Kalinowski J."/>
        </authorList>
    </citation>
    <scope>NUCLEOTIDE SEQUENCE [LARGE SCALE GENOMIC DNA]</scope>
    <source>
        <strain evidence="2 3">DSM 7358</strain>
    </source>
</reference>
<dbReference type="STRING" id="1246995.AFR_12430"/>
<protein>
    <submittedName>
        <fullName evidence="2">Uncharacterized protein</fullName>
    </submittedName>
</protein>
<dbReference type="EMBL" id="CP006272">
    <property type="protein sequence ID" value="AGZ40772.1"/>
    <property type="molecule type" value="Genomic_DNA"/>
</dbReference>
<evidence type="ECO:0000313" key="3">
    <source>
        <dbReference type="Proteomes" id="UP000017746"/>
    </source>
</evidence>
<dbReference type="Proteomes" id="UP000017746">
    <property type="component" value="Chromosome"/>
</dbReference>
<dbReference type="KEGG" id="afs:AFR_12430"/>
<name>U5VVD8_9ACTN</name>
<keyword evidence="1" id="KW-0472">Membrane</keyword>
<dbReference type="HOGENOM" id="CLU_1965815_0_0_11"/>
<accession>U5VVD8</accession>
<evidence type="ECO:0000256" key="1">
    <source>
        <dbReference type="SAM" id="Phobius"/>
    </source>
</evidence>
<evidence type="ECO:0000313" key="2">
    <source>
        <dbReference type="EMBL" id="AGZ40772.1"/>
    </source>
</evidence>
<keyword evidence="3" id="KW-1185">Reference proteome</keyword>
<feature type="transmembrane region" description="Helical" evidence="1">
    <location>
        <begin position="15"/>
        <end position="34"/>
    </location>
</feature>
<proteinExistence type="predicted"/>